<reference evidence="1" key="1">
    <citation type="journal article" date="2021" name="PeerJ">
        <title>Extensive microbial diversity within the chicken gut microbiome revealed by metagenomics and culture.</title>
        <authorList>
            <person name="Gilroy R."/>
            <person name="Ravi A."/>
            <person name="Getino M."/>
            <person name="Pursley I."/>
            <person name="Horton D.L."/>
            <person name="Alikhan N.F."/>
            <person name="Baker D."/>
            <person name="Gharbi K."/>
            <person name="Hall N."/>
            <person name="Watson M."/>
            <person name="Adriaenssens E.M."/>
            <person name="Foster-Nyarko E."/>
            <person name="Jarju S."/>
            <person name="Secka A."/>
            <person name="Antonio M."/>
            <person name="Oren A."/>
            <person name="Chaudhuri R.R."/>
            <person name="La Ragione R."/>
            <person name="Hildebrand F."/>
            <person name="Pallen M.J."/>
        </authorList>
    </citation>
    <scope>NUCLEOTIDE SEQUENCE</scope>
    <source>
        <strain evidence="1">421</strain>
    </source>
</reference>
<evidence type="ECO:0000313" key="1">
    <source>
        <dbReference type="EMBL" id="HIW85704.1"/>
    </source>
</evidence>
<proteinExistence type="predicted"/>
<dbReference type="InterPro" id="IPR001451">
    <property type="entry name" value="Hexapep"/>
</dbReference>
<dbReference type="CDD" id="cd04645">
    <property type="entry name" value="LbH_gamma_CA_like"/>
    <property type="match status" value="1"/>
</dbReference>
<dbReference type="PANTHER" id="PTHR13061">
    <property type="entry name" value="DYNACTIN SUBUNIT P25"/>
    <property type="match status" value="1"/>
</dbReference>
<gene>
    <name evidence="1" type="ORF">IAA48_04335</name>
</gene>
<dbReference type="Gene3D" id="2.160.10.10">
    <property type="entry name" value="Hexapeptide repeat proteins"/>
    <property type="match status" value="1"/>
</dbReference>
<dbReference type="InterPro" id="IPR050484">
    <property type="entry name" value="Transf_Hexapept/Carb_Anhydrase"/>
</dbReference>
<organism evidence="1 2">
    <name type="scientific">Candidatus Eubacterium faecipullorum</name>
    <dbReference type="NCBI Taxonomy" id="2838571"/>
    <lineage>
        <taxon>Bacteria</taxon>
        <taxon>Bacillati</taxon>
        <taxon>Bacillota</taxon>
        <taxon>Clostridia</taxon>
        <taxon>Eubacteriales</taxon>
        <taxon>Eubacteriaceae</taxon>
        <taxon>Eubacterium</taxon>
    </lineage>
</organism>
<reference evidence="1" key="2">
    <citation type="submission" date="2021-04" db="EMBL/GenBank/DDBJ databases">
        <authorList>
            <person name="Gilroy R."/>
        </authorList>
    </citation>
    <scope>NUCLEOTIDE SEQUENCE</scope>
    <source>
        <strain evidence="1">421</strain>
    </source>
</reference>
<sequence length="178" mass="18857">MIKPYNGKMPDIKNAAFIADNAVIIGDVTLKKGSSVWYGAVLRADSAKITIGEFSNVQDNCTVHCSTGFPTEIGDHVTIGHNAVIHGCKIEDNCLIGMHATVMNGAHIGADSIVGAGALVTENKEFEPGTLLIGVPAKAKAQLDNDAAAQNAENARHYYETAAEYKKEQAKPPAPKQI</sequence>
<accession>A0A9D1RDK6</accession>
<dbReference type="Proteomes" id="UP000824205">
    <property type="component" value="Unassembled WGS sequence"/>
</dbReference>
<dbReference type="PANTHER" id="PTHR13061:SF29">
    <property type="entry name" value="GAMMA CARBONIC ANHYDRASE-LIKE 1, MITOCHONDRIAL-RELATED"/>
    <property type="match status" value="1"/>
</dbReference>
<dbReference type="Pfam" id="PF00132">
    <property type="entry name" value="Hexapep"/>
    <property type="match status" value="1"/>
</dbReference>
<comment type="caution">
    <text evidence="1">The sequence shown here is derived from an EMBL/GenBank/DDBJ whole genome shotgun (WGS) entry which is preliminary data.</text>
</comment>
<protein>
    <submittedName>
        <fullName evidence="1">Gamma carbonic anhydrase family protein</fullName>
    </submittedName>
</protein>
<evidence type="ECO:0000313" key="2">
    <source>
        <dbReference type="Proteomes" id="UP000824205"/>
    </source>
</evidence>
<dbReference type="SUPFAM" id="SSF51161">
    <property type="entry name" value="Trimeric LpxA-like enzymes"/>
    <property type="match status" value="1"/>
</dbReference>
<name>A0A9D1RDK6_9FIRM</name>
<dbReference type="EMBL" id="DXGE01000018">
    <property type="protein sequence ID" value="HIW85704.1"/>
    <property type="molecule type" value="Genomic_DNA"/>
</dbReference>
<dbReference type="InterPro" id="IPR011004">
    <property type="entry name" value="Trimer_LpxA-like_sf"/>
</dbReference>
<dbReference type="InterPro" id="IPR047324">
    <property type="entry name" value="LbH_gamma_CA-like"/>
</dbReference>
<dbReference type="AlphaFoldDB" id="A0A9D1RDK6"/>